<organism evidence="1 2">
    <name type="scientific">Leptosia nina</name>
    <dbReference type="NCBI Taxonomy" id="320188"/>
    <lineage>
        <taxon>Eukaryota</taxon>
        <taxon>Metazoa</taxon>
        <taxon>Ecdysozoa</taxon>
        <taxon>Arthropoda</taxon>
        <taxon>Hexapoda</taxon>
        <taxon>Insecta</taxon>
        <taxon>Pterygota</taxon>
        <taxon>Neoptera</taxon>
        <taxon>Endopterygota</taxon>
        <taxon>Lepidoptera</taxon>
        <taxon>Glossata</taxon>
        <taxon>Ditrysia</taxon>
        <taxon>Papilionoidea</taxon>
        <taxon>Pieridae</taxon>
        <taxon>Pierinae</taxon>
        <taxon>Leptosia</taxon>
    </lineage>
</organism>
<sequence>MDNYGFVIDEPTFRMEEANNVRSIKRNGRIFSVSTVIEVQEYTRVQCIQYRYLTQTAKGIKLSERVGILNGCVDETASRETFEKVFVLLVYFTEVYFILNKDYWAKTLKKRHVLYRGNYTPQG</sequence>
<proteinExistence type="predicted"/>
<keyword evidence="2" id="KW-1185">Reference proteome</keyword>
<evidence type="ECO:0000313" key="1">
    <source>
        <dbReference type="EMBL" id="CAK1554580.1"/>
    </source>
</evidence>
<reference evidence="1 2" key="1">
    <citation type="submission" date="2023-11" db="EMBL/GenBank/DDBJ databases">
        <authorList>
            <person name="Okamura Y."/>
        </authorList>
    </citation>
    <scope>NUCLEOTIDE SEQUENCE [LARGE SCALE GENOMIC DNA]</scope>
</reference>
<evidence type="ECO:0000313" key="2">
    <source>
        <dbReference type="Proteomes" id="UP001497472"/>
    </source>
</evidence>
<dbReference type="Proteomes" id="UP001497472">
    <property type="component" value="Unassembled WGS sequence"/>
</dbReference>
<name>A0AAV1K2I9_9NEOP</name>
<comment type="caution">
    <text evidence="1">The sequence shown here is derived from an EMBL/GenBank/DDBJ whole genome shotgun (WGS) entry which is preliminary data.</text>
</comment>
<dbReference type="EMBL" id="CAVLEF010000279">
    <property type="protein sequence ID" value="CAK1554580.1"/>
    <property type="molecule type" value="Genomic_DNA"/>
</dbReference>
<gene>
    <name evidence="1" type="ORF">LNINA_LOCUS13486</name>
</gene>
<dbReference type="AlphaFoldDB" id="A0AAV1K2I9"/>
<accession>A0AAV1K2I9</accession>
<protein>
    <submittedName>
        <fullName evidence="1">Uncharacterized protein</fullName>
    </submittedName>
</protein>